<protein>
    <submittedName>
        <fullName evidence="1">Uncharacterized protein</fullName>
    </submittedName>
</protein>
<gene>
    <name evidence="1" type="ORF">KSP40_PGU018274</name>
</gene>
<reference evidence="1 2" key="1">
    <citation type="journal article" date="2022" name="Nat. Plants">
        <title>Genomes of leafy and leafless Platanthera orchids illuminate the evolution of mycoheterotrophy.</title>
        <authorList>
            <person name="Li M.H."/>
            <person name="Liu K.W."/>
            <person name="Li Z."/>
            <person name="Lu H.C."/>
            <person name="Ye Q.L."/>
            <person name="Zhang D."/>
            <person name="Wang J.Y."/>
            <person name="Li Y.F."/>
            <person name="Zhong Z.M."/>
            <person name="Liu X."/>
            <person name="Yu X."/>
            <person name="Liu D.K."/>
            <person name="Tu X.D."/>
            <person name="Liu B."/>
            <person name="Hao Y."/>
            <person name="Liao X.Y."/>
            <person name="Jiang Y.T."/>
            <person name="Sun W.H."/>
            <person name="Chen J."/>
            <person name="Chen Y.Q."/>
            <person name="Ai Y."/>
            <person name="Zhai J.W."/>
            <person name="Wu S.S."/>
            <person name="Zhou Z."/>
            <person name="Hsiao Y.Y."/>
            <person name="Wu W.L."/>
            <person name="Chen Y.Y."/>
            <person name="Lin Y.F."/>
            <person name="Hsu J.L."/>
            <person name="Li C.Y."/>
            <person name="Wang Z.W."/>
            <person name="Zhao X."/>
            <person name="Zhong W.Y."/>
            <person name="Ma X.K."/>
            <person name="Ma L."/>
            <person name="Huang J."/>
            <person name="Chen G.Z."/>
            <person name="Huang M.Z."/>
            <person name="Huang L."/>
            <person name="Peng D.H."/>
            <person name="Luo Y.B."/>
            <person name="Zou S.Q."/>
            <person name="Chen S.P."/>
            <person name="Lan S."/>
            <person name="Tsai W.C."/>
            <person name="Van de Peer Y."/>
            <person name="Liu Z.J."/>
        </authorList>
    </citation>
    <scope>NUCLEOTIDE SEQUENCE [LARGE SCALE GENOMIC DNA]</scope>
    <source>
        <strain evidence="1">Lor288</strain>
    </source>
</reference>
<comment type="caution">
    <text evidence="1">The sequence shown here is derived from an EMBL/GenBank/DDBJ whole genome shotgun (WGS) entry which is preliminary data.</text>
</comment>
<keyword evidence="2" id="KW-1185">Reference proteome</keyword>
<proteinExistence type="predicted"/>
<evidence type="ECO:0000313" key="1">
    <source>
        <dbReference type="EMBL" id="KAK8964412.1"/>
    </source>
</evidence>
<sequence>MEVVWFDVAIRNVADWFRLVRSRYQVTWVLGDRVICSLVKVGGSILERRVSEVDRYINEAGLLDDLHRLVQKSGSFGDTRRISEHGHKGT</sequence>
<organism evidence="1 2">
    <name type="scientific">Platanthera guangdongensis</name>
    <dbReference type="NCBI Taxonomy" id="2320717"/>
    <lineage>
        <taxon>Eukaryota</taxon>
        <taxon>Viridiplantae</taxon>
        <taxon>Streptophyta</taxon>
        <taxon>Embryophyta</taxon>
        <taxon>Tracheophyta</taxon>
        <taxon>Spermatophyta</taxon>
        <taxon>Magnoliopsida</taxon>
        <taxon>Liliopsida</taxon>
        <taxon>Asparagales</taxon>
        <taxon>Orchidaceae</taxon>
        <taxon>Orchidoideae</taxon>
        <taxon>Orchideae</taxon>
        <taxon>Orchidinae</taxon>
        <taxon>Platanthera</taxon>
    </lineage>
</organism>
<dbReference type="EMBL" id="JBBWWR010000007">
    <property type="protein sequence ID" value="KAK8964412.1"/>
    <property type="molecule type" value="Genomic_DNA"/>
</dbReference>
<accession>A0ABR2MJR3</accession>
<dbReference type="Proteomes" id="UP001412067">
    <property type="component" value="Unassembled WGS sequence"/>
</dbReference>
<name>A0ABR2MJR3_9ASPA</name>
<evidence type="ECO:0000313" key="2">
    <source>
        <dbReference type="Proteomes" id="UP001412067"/>
    </source>
</evidence>